<keyword evidence="2" id="KW-1185">Reference proteome</keyword>
<dbReference type="KEGG" id="atw:C0099_12805"/>
<accession>A0A2I6S8Z3</accession>
<evidence type="ECO:0000313" key="1">
    <source>
        <dbReference type="EMBL" id="AUN95735.1"/>
    </source>
</evidence>
<evidence type="ECO:0008006" key="3">
    <source>
        <dbReference type="Google" id="ProtNLM"/>
    </source>
</evidence>
<dbReference type="EMBL" id="CP025682">
    <property type="protein sequence ID" value="AUN95735.1"/>
    <property type="molecule type" value="Genomic_DNA"/>
</dbReference>
<name>A0A2I6S8Z3_9RHOO</name>
<gene>
    <name evidence="1" type="ORF">C0099_12805</name>
</gene>
<dbReference type="OrthoDB" id="5767600at2"/>
<sequence>MTLDNLIGKGLQREPADAQEIGRFLTRIATKLLDSQNTQISTESRFDIAYEALLQLGLVALRARGLRPDSKGGHHVMALQTLNLTIGYPREKLRVLDQFRRKRSAGLYDGSFEPSQAELDALIHSVTDIKTGLEHWLATERPELLGGSK</sequence>
<reference evidence="1 2" key="1">
    <citation type="submission" date="2018-01" db="EMBL/GenBank/DDBJ databases">
        <authorList>
            <person name="Fu G.-Y."/>
        </authorList>
    </citation>
    <scope>NUCLEOTIDE SEQUENCE [LARGE SCALE GENOMIC DNA]</scope>
    <source>
        <strain evidence="1 2">SY39</strain>
    </source>
</reference>
<organism evidence="1 2">
    <name type="scientific">Pseudazoarcus pumilus</name>
    <dbReference type="NCBI Taxonomy" id="2067960"/>
    <lineage>
        <taxon>Bacteria</taxon>
        <taxon>Pseudomonadati</taxon>
        <taxon>Pseudomonadota</taxon>
        <taxon>Betaproteobacteria</taxon>
        <taxon>Rhodocyclales</taxon>
        <taxon>Zoogloeaceae</taxon>
        <taxon>Pseudazoarcus</taxon>
    </lineage>
</organism>
<evidence type="ECO:0000313" key="2">
    <source>
        <dbReference type="Proteomes" id="UP000242205"/>
    </source>
</evidence>
<dbReference type="AlphaFoldDB" id="A0A2I6S8Z3"/>
<dbReference type="Proteomes" id="UP000242205">
    <property type="component" value="Chromosome"/>
</dbReference>
<dbReference type="RefSeq" id="WP_102247780.1">
    <property type="nucleotide sequence ID" value="NZ_CP025682.1"/>
</dbReference>
<proteinExistence type="predicted"/>
<protein>
    <recommendedName>
        <fullName evidence="3">DNA-binding protein</fullName>
    </recommendedName>
</protein>